<evidence type="ECO:0000256" key="1">
    <source>
        <dbReference type="SAM" id="Coils"/>
    </source>
</evidence>
<evidence type="ECO:0000313" key="4">
    <source>
        <dbReference type="EMBL" id="TBM26676.1"/>
    </source>
</evidence>
<proteinExistence type="predicted"/>
<dbReference type="AlphaFoldDB" id="A0A4Q9EQ07"/>
<dbReference type="EMBL" id="SITD01000053">
    <property type="protein sequence ID" value="TBM26676.1"/>
    <property type="molecule type" value="Genomic_DNA"/>
</dbReference>
<dbReference type="Gene3D" id="6.20.80.10">
    <property type="match status" value="1"/>
</dbReference>
<evidence type="ECO:0000256" key="2">
    <source>
        <dbReference type="SAM" id="MobiDB-lite"/>
    </source>
</evidence>
<dbReference type="RefSeq" id="WP_130959626.1">
    <property type="nucleotide sequence ID" value="NZ_SITD01000053.1"/>
</dbReference>
<gene>
    <name evidence="4" type="ORF">EYY89_10660</name>
</gene>
<dbReference type="InterPro" id="IPR048388">
    <property type="entry name" value="Gp37_trimer"/>
</dbReference>
<feature type="coiled-coil region" evidence="1">
    <location>
        <begin position="516"/>
        <end position="543"/>
    </location>
</feature>
<dbReference type="InterPro" id="IPR030392">
    <property type="entry name" value="S74_ICA"/>
</dbReference>
<dbReference type="Proteomes" id="UP000293380">
    <property type="component" value="Unassembled WGS sequence"/>
</dbReference>
<dbReference type="Pfam" id="PF20744">
    <property type="entry name" value="gp37_trimer"/>
    <property type="match status" value="1"/>
</dbReference>
<name>A0A4Q9EQ07_9GAMM</name>
<accession>A0A4Q9EQ07</accession>
<organism evidence="4 5">
    <name type="scientific">Hafnia paralvei</name>
    <dbReference type="NCBI Taxonomy" id="546367"/>
    <lineage>
        <taxon>Bacteria</taxon>
        <taxon>Pseudomonadati</taxon>
        <taxon>Pseudomonadota</taxon>
        <taxon>Gammaproteobacteria</taxon>
        <taxon>Enterobacterales</taxon>
        <taxon>Hafniaceae</taxon>
        <taxon>Hafnia</taxon>
    </lineage>
</organism>
<keyword evidence="1" id="KW-0175">Coiled coil</keyword>
<evidence type="ECO:0000259" key="3">
    <source>
        <dbReference type="PROSITE" id="PS51688"/>
    </source>
</evidence>
<reference evidence="4 5" key="1">
    <citation type="submission" date="2019-02" db="EMBL/GenBank/DDBJ databases">
        <title>Comparative genomic analysis of the Hafnia genus genomes.</title>
        <authorList>
            <person name="Zhiqiu Y."/>
            <person name="Chao Y."/>
            <person name="Yuhui D."/>
            <person name="Di H."/>
            <person name="Bin L."/>
        </authorList>
    </citation>
    <scope>NUCLEOTIDE SEQUENCE [LARGE SCALE GENOMIC DNA]</scope>
    <source>
        <strain evidence="4 5">PCM_1194</strain>
    </source>
</reference>
<dbReference type="PROSITE" id="PS51688">
    <property type="entry name" value="ICA"/>
    <property type="match status" value="1"/>
</dbReference>
<feature type="domain" description="Peptidase S74" evidence="3">
    <location>
        <begin position="420"/>
        <end position="537"/>
    </location>
</feature>
<feature type="region of interest" description="Disordered" evidence="2">
    <location>
        <begin position="474"/>
        <end position="496"/>
    </location>
</feature>
<sequence>MSLYETGTITGALNSTTISGTGTKWSDPKIGITNGSVLFVSSSAGMDGVYQVKRVINDTSIELAQPIYKAFTHSKYSILVAEASSTASFANQLAAALGYYQAQIDGWQQIMTGTGDVELTAPDGTKVTIRSFKDKANSGVNSDITELKGLTKPLSLKQGGTGAIDAAKAKSNLGLGSTDVVTFGHMNLERYDDSNVSASGILNLMNYNTDGSVRKARARIYEEIRQDGKHWLTLHLQVGDTNQYWGFQDNGNFNSPKGMSTIWMKTLSDGEGYVNMNSGPNQPNYIIGKNSDASNIWYLGKGSAANNNVQLRNYVGDCSLGVLENGNVELLTKGNKGEVGFAGGGTKLYSGSANRNWRNQISNTPAKDLYNRFWGTTGRPCVFEVGFDSTYCTYTQINTDGSILFNVNGNITCKTLTQTSDIALKDNIVAIDNALDKISQLNGYTFTWKDSGLPSAGVIAQEVMEVLPEIISTTRDEAGSNSPSNEGDATFEQTDEGSRHYAVEYSGLIGLLIAGINEERRNREEMEIKVTALQERLTSLKEILENLPLNKAPTQS</sequence>
<dbReference type="Pfam" id="PF13884">
    <property type="entry name" value="Peptidase_S74"/>
    <property type="match status" value="1"/>
</dbReference>
<evidence type="ECO:0000313" key="5">
    <source>
        <dbReference type="Proteomes" id="UP000293380"/>
    </source>
</evidence>
<comment type="caution">
    <text evidence="4">The sequence shown here is derived from an EMBL/GenBank/DDBJ whole genome shotgun (WGS) entry which is preliminary data.</text>
</comment>
<protein>
    <submittedName>
        <fullName evidence="4">Tail fiber domain-containing protein</fullName>
    </submittedName>
</protein>